<dbReference type="AlphaFoldDB" id="A0AAU9W263"/>
<dbReference type="GO" id="GO:0043122">
    <property type="term" value="P:regulation of canonical NF-kappaB signal transduction"/>
    <property type="evidence" value="ECO:0007669"/>
    <property type="project" value="TreeGrafter"/>
</dbReference>
<keyword evidence="2 4" id="KW-0863">Zinc-finger</keyword>
<reference evidence="7 8" key="1">
    <citation type="submission" date="2022-05" db="EMBL/GenBank/DDBJ databases">
        <authorList>
            <consortium name="Genoscope - CEA"/>
            <person name="William W."/>
        </authorList>
    </citation>
    <scope>NUCLEOTIDE SEQUENCE [LARGE SCALE GENOMIC DNA]</scope>
</reference>
<dbReference type="GO" id="GO:0005164">
    <property type="term" value="F:tumor necrosis factor receptor binding"/>
    <property type="evidence" value="ECO:0007669"/>
    <property type="project" value="TreeGrafter"/>
</dbReference>
<feature type="domain" description="TRAF-type" evidence="6">
    <location>
        <begin position="124"/>
        <end position="172"/>
    </location>
</feature>
<evidence type="ECO:0000259" key="6">
    <source>
        <dbReference type="PROSITE" id="PS50145"/>
    </source>
</evidence>
<dbReference type="SUPFAM" id="SSF49599">
    <property type="entry name" value="TRAF domain-like"/>
    <property type="match status" value="1"/>
</dbReference>
<accession>A0AAU9W263</accession>
<protein>
    <recommendedName>
        <fullName evidence="6">TRAF-type domain-containing protein</fullName>
    </recommendedName>
</protein>
<organism evidence="7 8">
    <name type="scientific">Pocillopora meandrina</name>
    <dbReference type="NCBI Taxonomy" id="46732"/>
    <lineage>
        <taxon>Eukaryota</taxon>
        <taxon>Metazoa</taxon>
        <taxon>Cnidaria</taxon>
        <taxon>Anthozoa</taxon>
        <taxon>Hexacorallia</taxon>
        <taxon>Scleractinia</taxon>
        <taxon>Astrocoeniina</taxon>
        <taxon>Pocilloporidae</taxon>
        <taxon>Pocillopora</taxon>
    </lineage>
</organism>
<feature type="zinc finger region" description="TRAF-type" evidence="4">
    <location>
        <begin position="124"/>
        <end position="172"/>
    </location>
</feature>
<proteinExistence type="predicted"/>
<feature type="coiled-coil region" evidence="5">
    <location>
        <begin position="214"/>
        <end position="248"/>
    </location>
</feature>
<evidence type="ECO:0000256" key="1">
    <source>
        <dbReference type="ARBA" id="ARBA00022723"/>
    </source>
</evidence>
<feature type="coiled-coil region" evidence="5">
    <location>
        <begin position="285"/>
        <end position="312"/>
    </location>
</feature>
<gene>
    <name evidence="7" type="ORF">PMEA_00028441</name>
</gene>
<keyword evidence="1 4" id="KW-0479">Metal-binding</keyword>
<sequence length="370" mass="43046">MPSKKYKSWQLKIHEKTSGNPVCPKDREIININKVFSDKGFARGMLSLEVRCLQSDRGCTWVGQLRHAEEHIGECSYEDQNCLACDALVQRRYLEMHQNDSCPKRIIECAHCQDEYTFIEKQRHEEVYCRRFPLTCPNSCGKKEIPREELQSHLSEKCLMSKVTCPYAKAGCLFEDKRVHLIDHSEASIDHHLEMTFSSLLAAKTELSVCHNGMTELQQKFHESEENNRKLSQLVEDHREQIRDLTLETKRLGMESIQQTKTIEEMSKKNFLLIKQWMTDMDGKIAQQGTKIEEVHRKNLQLEREIKEKNSRHQRTSKPCQRLVDLQKTMELLMNQDDRKITLSANPMIGSQNTAGLQFKTESLSDTTDT</sequence>
<dbReference type="InterPro" id="IPR013083">
    <property type="entry name" value="Znf_RING/FYVE/PHD"/>
</dbReference>
<dbReference type="GO" id="GO:0031625">
    <property type="term" value="F:ubiquitin protein ligase binding"/>
    <property type="evidence" value="ECO:0007669"/>
    <property type="project" value="TreeGrafter"/>
</dbReference>
<name>A0AAU9W263_9CNID</name>
<evidence type="ECO:0000256" key="2">
    <source>
        <dbReference type="ARBA" id="ARBA00022771"/>
    </source>
</evidence>
<keyword evidence="5" id="KW-0175">Coiled coil</keyword>
<evidence type="ECO:0000256" key="5">
    <source>
        <dbReference type="SAM" id="Coils"/>
    </source>
</evidence>
<dbReference type="Proteomes" id="UP001159428">
    <property type="component" value="Unassembled WGS sequence"/>
</dbReference>
<keyword evidence="3 4" id="KW-0862">Zinc</keyword>
<evidence type="ECO:0000313" key="7">
    <source>
        <dbReference type="EMBL" id="CAH3041891.1"/>
    </source>
</evidence>
<dbReference type="Gene3D" id="3.30.40.10">
    <property type="entry name" value="Zinc/RING finger domain, C3HC4 (zinc finger)"/>
    <property type="match status" value="3"/>
</dbReference>
<dbReference type="GO" id="GO:0008270">
    <property type="term" value="F:zinc ion binding"/>
    <property type="evidence" value="ECO:0007669"/>
    <property type="project" value="UniProtKB-KW"/>
</dbReference>
<comment type="caution">
    <text evidence="7">The sequence shown here is derived from an EMBL/GenBank/DDBJ whole genome shotgun (WGS) entry which is preliminary data.</text>
</comment>
<dbReference type="PROSITE" id="PS50145">
    <property type="entry name" value="ZF_TRAF"/>
    <property type="match status" value="2"/>
</dbReference>
<dbReference type="PANTHER" id="PTHR10131">
    <property type="entry name" value="TNF RECEPTOR ASSOCIATED FACTOR"/>
    <property type="match status" value="1"/>
</dbReference>
<keyword evidence="8" id="KW-1185">Reference proteome</keyword>
<evidence type="ECO:0000313" key="8">
    <source>
        <dbReference type="Proteomes" id="UP001159428"/>
    </source>
</evidence>
<feature type="zinc finger region" description="TRAF-type" evidence="4">
    <location>
        <begin position="71"/>
        <end position="122"/>
    </location>
</feature>
<dbReference type="Pfam" id="PF02176">
    <property type="entry name" value="zf-TRAF"/>
    <property type="match status" value="1"/>
</dbReference>
<evidence type="ECO:0000256" key="3">
    <source>
        <dbReference type="ARBA" id="ARBA00022833"/>
    </source>
</evidence>
<feature type="domain" description="TRAF-type" evidence="6">
    <location>
        <begin position="71"/>
        <end position="122"/>
    </location>
</feature>
<dbReference type="InterPro" id="IPR001293">
    <property type="entry name" value="Znf_TRAF"/>
</dbReference>
<evidence type="ECO:0000256" key="4">
    <source>
        <dbReference type="PROSITE-ProRule" id="PRU00207"/>
    </source>
</evidence>
<dbReference type="FunFam" id="3.30.40.10:FF:000121">
    <property type="entry name" value="TNF receptor-associated factor"/>
    <property type="match status" value="1"/>
</dbReference>
<dbReference type="PANTHER" id="PTHR10131:SF94">
    <property type="entry name" value="TNF RECEPTOR-ASSOCIATED FACTOR 4"/>
    <property type="match status" value="1"/>
</dbReference>
<dbReference type="EMBL" id="CALNXJ010000006">
    <property type="protein sequence ID" value="CAH3041891.1"/>
    <property type="molecule type" value="Genomic_DNA"/>
</dbReference>